<evidence type="ECO:0000259" key="3">
    <source>
        <dbReference type="SMART" id="SM00829"/>
    </source>
</evidence>
<dbReference type="Gene3D" id="3.40.50.720">
    <property type="entry name" value="NAD(P)-binding Rossmann-like Domain"/>
    <property type="match status" value="1"/>
</dbReference>
<dbReference type="NCBIfam" id="TIGR02824">
    <property type="entry name" value="quinone_pig3"/>
    <property type="match status" value="1"/>
</dbReference>
<evidence type="ECO:0000313" key="4">
    <source>
        <dbReference type="EMBL" id="PTL86751.1"/>
    </source>
</evidence>
<dbReference type="GO" id="GO:0070402">
    <property type="term" value="F:NADPH binding"/>
    <property type="evidence" value="ECO:0007669"/>
    <property type="project" value="TreeGrafter"/>
</dbReference>
<evidence type="ECO:0000313" key="5">
    <source>
        <dbReference type="Proteomes" id="UP000240811"/>
    </source>
</evidence>
<protein>
    <submittedName>
        <fullName evidence="4">NAD(P)H-quinone oxidoreductase</fullName>
    </submittedName>
</protein>
<evidence type="ECO:0000256" key="1">
    <source>
        <dbReference type="ARBA" id="ARBA00022857"/>
    </source>
</evidence>
<organism evidence="4 5">
    <name type="scientific">Candidatus Liberibacter europaeus</name>
    <dbReference type="NCBI Taxonomy" id="744859"/>
    <lineage>
        <taxon>Bacteria</taxon>
        <taxon>Pseudomonadati</taxon>
        <taxon>Pseudomonadota</taxon>
        <taxon>Alphaproteobacteria</taxon>
        <taxon>Hyphomicrobiales</taxon>
        <taxon>Rhizobiaceae</taxon>
        <taxon>Liberibacter</taxon>
    </lineage>
</organism>
<dbReference type="EMBL" id="PSQJ01000002">
    <property type="protein sequence ID" value="PTL86751.1"/>
    <property type="molecule type" value="Genomic_DNA"/>
</dbReference>
<dbReference type="PANTHER" id="PTHR48106">
    <property type="entry name" value="QUINONE OXIDOREDUCTASE PIG3-RELATED"/>
    <property type="match status" value="1"/>
</dbReference>
<dbReference type="InterPro" id="IPR011032">
    <property type="entry name" value="GroES-like_sf"/>
</dbReference>
<dbReference type="Pfam" id="PF08240">
    <property type="entry name" value="ADH_N"/>
    <property type="match status" value="1"/>
</dbReference>
<dbReference type="SUPFAM" id="SSF51735">
    <property type="entry name" value="NAD(P)-binding Rossmann-fold domains"/>
    <property type="match status" value="1"/>
</dbReference>
<dbReference type="PANTHER" id="PTHR48106:SF8">
    <property type="entry name" value="OS02G0805600 PROTEIN"/>
    <property type="match status" value="1"/>
</dbReference>
<proteinExistence type="predicted"/>
<dbReference type="InterPro" id="IPR036291">
    <property type="entry name" value="NAD(P)-bd_dom_sf"/>
</dbReference>
<dbReference type="SMART" id="SM00829">
    <property type="entry name" value="PKS_ER"/>
    <property type="match status" value="1"/>
</dbReference>
<dbReference type="SUPFAM" id="SSF50129">
    <property type="entry name" value="GroES-like"/>
    <property type="match status" value="1"/>
</dbReference>
<dbReference type="InterPro" id="IPR014189">
    <property type="entry name" value="Quinone_OxRdtase_PIG3"/>
</dbReference>
<keyword evidence="1" id="KW-0521">NADP</keyword>
<dbReference type="InterPro" id="IPR020843">
    <property type="entry name" value="ER"/>
</dbReference>
<dbReference type="InterPro" id="IPR013149">
    <property type="entry name" value="ADH-like_C"/>
</dbReference>
<comment type="caution">
    <text evidence="4">The sequence shown here is derived from an EMBL/GenBank/DDBJ whole genome shotgun (WGS) entry which is preliminary data.</text>
</comment>
<keyword evidence="2" id="KW-0560">Oxidoreductase</keyword>
<sequence length="332" mass="36671">MIISEKMRHVALSGYGNPDVMYITESFIPKPKKEEVLIKVRAIGVNRADIMQRKGLYPPPRNANPILGLEVAGEIVNVGENVLHWSIGEEVCALVNGGGYAEYCLANQGHILRFPNGYDAIKSSSLPETFFTVWANMFQKAKNYTKKNVLIHGGSSGIGITAIQLSVAFGATVYTTARSNEKCLACLKLGAKHAINYLEEDFSETIKKETKGKGVDFILDIVGAKYFNQNIDLLSHGGELIIISFIGGENIKEFKLTPIMTKNLTITGSTLRRSTDYAKQSIRDELLSNVWPLLNSHLINPVIYTVLPLEKVSVAHNIMERSKHIGKIILVP</sequence>
<dbReference type="GO" id="GO:0016651">
    <property type="term" value="F:oxidoreductase activity, acting on NAD(P)H"/>
    <property type="evidence" value="ECO:0007669"/>
    <property type="project" value="TreeGrafter"/>
</dbReference>
<dbReference type="Proteomes" id="UP000240811">
    <property type="component" value="Unassembled WGS sequence"/>
</dbReference>
<gene>
    <name evidence="4" type="ORF">C4617_02800</name>
</gene>
<dbReference type="Gene3D" id="3.90.180.10">
    <property type="entry name" value="Medium-chain alcohol dehydrogenases, catalytic domain"/>
    <property type="match status" value="1"/>
</dbReference>
<feature type="domain" description="Enoyl reductase (ER)" evidence="3">
    <location>
        <begin position="16"/>
        <end position="330"/>
    </location>
</feature>
<dbReference type="CDD" id="cd05276">
    <property type="entry name" value="p53_inducible_oxidoreductase"/>
    <property type="match status" value="1"/>
</dbReference>
<name>A0A2T4VYB4_9HYPH</name>
<dbReference type="InterPro" id="IPR013154">
    <property type="entry name" value="ADH-like_N"/>
</dbReference>
<evidence type="ECO:0000256" key="2">
    <source>
        <dbReference type="ARBA" id="ARBA00023002"/>
    </source>
</evidence>
<reference evidence="5" key="1">
    <citation type="submission" date="2018-02" db="EMBL/GenBank/DDBJ databases">
        <title>Genome sequence of Candidatus Liberibacter europaeus.</title>
        <authorList>
            <person name="Frampton R.A."/>
            <person name="Thompson S.M."/>
            <person name="David C."/>
            <person name="Addison S.M."/>
            <person name="Smith G.R."/>
        </authorList>
    </citation>
    <scope>NUCLEOTIDE SEQUENCE [LARGE SCALE GENOMIC DNA]</scope>
</reference>
<dbReference type="AlphaFoldDB" id="A0A2T4VYB4"/>
<accession>A0A2T4VYB4</accession>
<dbReference type="Pfam" id="PF00107">
    <property type="entry name" value="ADH_zinc_N"/>
    <property type="match status" value="1"/>
</dbReference>